<dbReference type="GO" id="GO:1904462">
    <property type="term" value="P:ergosteryl 3-beta-D-glucoside catabolic process"/>
    <property type="evidence" value="ECO:0007669"/>
    <property type="project" value="TreeGrafter"/>
</dbReference>
<dbReference type="VEuPathDB" id="FungiDB:PHYBLDRAFT_130348"/>
<gene>
    <name evidence="7" type="ORF">PHYBLDRAFT_130348</name>
</gene>
<protein>
    <submittedName>
        <fullName evidence="7">Glycoside hydrolase family 5 protein</fullName>
    </submittedName>
</protein>
<dbReference type="AlphaFoldDB" id="A0A167QNR3"/>
<reference evidence="8" key="1">
    <citation type="submission" date="2015-06" db="EMBL/GenBank/DDBJ databases">
        <title>Expansion of signal transduction pathways in fungi by whole-genome duplication.</title>
        <authorList>
            <consortium name="DOE Joint Genome Institute"/>
            <person name="Corrochano L.M."/>
            <person name="Kuo A."/>
            <person name="Marcet-Houben M."/>
            <person name="Polaino S."/>
            <person name="Salamov A."/>
            <person name="Villalobos J.M."/>
            <person name="Alvarez M.I."/>
            <person name="Avalos J."/>
            <person name="Benito E.P."/>
            <person name="Benoit I."/>
            <person name="Burger G."/>
            <person name="Camino L.P."/>
            <person name="Canovas D."/>
            <person name="Cerda-Olmedo E."/>
            <person name="Cheng J.-F."/>
            <person name="Dominguez A."/>
            <person name="Elias M."/>
            <person name="Eslava A.P."/>
            <person name="Glaser F."/>
            <person name="Grimwood J."/>
            <person name="Gutierrez G."/>
            <person name="Heitman J."/>
            <person name="Henrissat B."/>
            <person name="Iturriaga E.A."/>
            <person name="Lang B.F."/>
            <person name="Lavin J.L."/>
            <person name="Lee S."/>
            <person name="Li W."/>
            <person name="Lindquist E."/>
            <person name="Lopez-Garcia S."/>
            <person name="Luque E.M."/>
            <person name="Marcos A.T."/>
            <person name="Martin J."/>
            <person name="McCluskey K."/>
            <person name="Medina H.R."/>
            <person name="Miralles-Duran A."/>
            <person name="Miyazaki A."/>
            <person name="Munoz-Torres E."/>
            <person name="Oguiza J.A."/>
            <person name="Ohm R."/>
            <person name="Olmedo M."/>
            <person name="Orejas M."/>
            <person name="Ortiz-Castellanos L."/>
            <person name="Pisabarro A.G."/>
            <person name="Rodriguez-Romero J."/>
            <person name="Ruiz-Herrera J."/>
            <person name="Ruiz-Vazquez R."/>
            <person name="Sanz C."/>
            <person name="Schackwitz W."/>
            <person name="Schmutz J."/>
            <person name="Shahriari M."/>
            <person name="Shelest E."/>
            <person name="Silva-Franco F."/>
            <person name="Soanes D."/>
            <person name="Syed K."/>
            <person name="Tagua V.G."/>
            <person name="Talbot N.J."/>
            <person name="Thon M."/>
            <person name="De vries R.P."/>
            <person name="Wiebenga A."/>
            <person name="Yadav J.S."/>
            <person name="Braun E.L."/>
            <person name="Baker S."/>
            <person name="Garre V."/>
            <person name="Horwitz B."/>
            <person name="Torres-Martinez S."/>
            <person name="Idnurm A."/>
            <person name="Herrera-Estrella A."/>
            <person name="Gabaldon T."/>
            <person name="Grigoriev I.V."/>
        </authorList>
    </citation>
    <scope>NUCLEOTIDE SEQUENCE [LARGE SCALE GENOMIC DNA]</scope>
    <source>
        <strain evidence="8">NRRL 1555(-)</strain>
    </source>
</reference>
<feature type="compositionally biased region" description="Basic and acidic residues" evidence="4">
    <location>
        <begin position="8"/>
        <end position="20"/>
    </location>
</feature>
<dbReference type="EMBL" id="KV440972">
    <property type="protein sequence ID" value="OAD79977.1"/>
    <property type="molecule type" value="Genomic_DNA"/>
</dbReference>
<dbReference type="SUPFAM" id="SSF51445">
    <property type="entry name" value="(Trans)glycosidases"/>
    <property type="match status" value="1"/>
</dbReference>
<name>A0A167QNR3_PHYB8</name>
<organism evidence="7 8">
    <name type="scientific">Phycomyces blakesleeanus (strain ATCC 8743b / DSM 1359 / FGSC 10004 / NBRC 33097 / NRRL 1555)</name>
    <dbReference type="NCBI Taxonomy" id="763407"/>
    <lineage>
        <taxon>Eukaryota</taxon>
        <taxon>Fungi</taxon>
        <taxon>Fungi incertae sedis</taxon>
        <taxon>Mucoromycota</taxon>
        <taxon>Mucoromycotina</taxon>
        <taxon>Mucoromycetes</taxon>
        <taxon>Mucorales</taxon>
        <taxon>Phycomycetaceae</taxon>
        <taxon>Phycomyces</taxon>
    </lineage>
</organism>
<sequence>MTVTQDELYNHDDKQDHTDMKSASCNAQDWRTPIRHSGRWFKDNYGRTLLMRGINLGGSSKLPTYPYSGSTHLYDEKLFWDHRGVSFVNRPFPLEDAHEHFSRLRAWGLTFIRLIVTWESLEHSGPGIYDEAYIDYLRQLIEMMPAYGLKCLIDPHQDTWSRFSGGSGAPGWTFEVAGMNMRSFKETGAAYVHNTNVVPGDPLPMVWPTNYTKLAACTMFTLFFAGDTFAPKRLYEGQTIQKLLNTSFINAYQHLATRLLGLEAIMGFEVMNEPHPGYIGLNSLKEFDPISNLIFGDSPTPLQSFALGSGIPQTVGVYIKSWPFPTKRSHDRVINESKTSAWIDGQSCVWKEHNVWGVNKSTGEPELLDSAYFSKHPSTGVKVDFYKDFYMPFVNSYAKAIQSVKSDWYCFVEPLANEKSPVLTETDHHHNMVFAPHWYDLNCVFYKKFDGRMTHDVQSLQNGGNVLTSTYFGRKGAKKNYRGQIRNIRENGLKSMGEKPCVLGEVGIPMDLNQKIGFETGDYTSHIHFLDAVIYALETNLVNFTLWNYDVCNDHEFGDHWNGENFSLYSNAIQPSSDAKSCPLNISPSAIETAENDLHDQLHEGGRALDAALRPYASKVAGTPETSEFDMDNLEYTLIFKPFTEHEIERLKKEGYYTSNPLFKRTEIFVPNHHFRNIQISVQVTHGDWDYVPEKQTLYHFCRETTHTSVTIQLKAVKEKPTDSPCTIM</sequence>
<evidence type="ECO:0000313" key="7">
    <source>
        <dbReference type="EMBL" id="OAD79977.1"/>
    </source>
</evidence>
<dbReference type="Gene3D" id="3.20.20.80">
    <property type="entry name" value="Glycosidases"/>
    <property type="match status" value="1"/>
</dbReference>
<dbReference type="InterPro" id="IPR017853">
    <property type="entry name" value="GH"/>
</dbReference>
<evidence type="ECO:0000256" key="1">
    <source>
        <dbReference type="ARBA" id="ARBA00005641"/>
    </source>
</evidence>
<feature type="domain" description="Glycoside hydrolase family 5" evidence="5">
    <location>
        <begin position="97"/>
        <end position="276"/>
    </location>
</feature>
<dbReference type="Gene3D" id="2.60.40.1180">
    <property type="entry name" value="Golgi alpha-mannosidase II"/>
    <property type="match status" value="1"/>
</dbReference>
<accession>A0A167QNR3</accession>
<dbReference type="GeneID" id="28990259"/>
<dbReference type="GO" id="GO:0000272">
    <property type="term" value="P:polysaccharide catabolic process"/>
    <property type="evidence" value="ECO:0007669"/>
    <property type="project" value="InterPro"/>
</dbReference>
<dbReference type="InterPro" id="IPR052066">
    <property type="entry name" value="Glycosphingolipid_Hydrolases"/>
</dbReference>
<feature type="region of interest" description="Disordered" evidence="4">
    <location>
        <begin position="1"/>
        <end position="24"/>
    </location>
</feature>
<keyword evidence="3" id="KW-0326">Glycosidase</keyword>
<dbReference type="PANTHER" id="PTHR31308:SF5">
    <property type="entry name" value="ERGOSTERYL-BETA-GLUCOSIDASE"/>
    <property type="match status" value="1"/>
</dbReference>
<dbReference type="Pfam" id="PF18564">
    <property type="entry name" value="Glyco_hydro_5_C"/>
    <property type="match status" value="1"/>
</dbReference>
<dbReference type="Pfam" id="PF00150">
    <property type="entry name" value="Cellulase"/>
    <property type="match status" value="1"/>
</dbReference>
<comment type="similarity">
    <text evidence="1">Belongs to the glycosyl hydrolase 5 (cellulase A) family.</text>
</comment>
<keyword evidence="2 7" id="KW-0378">Hydrolase</keyword>
<evidence type="ECO:0000256" key="4">
    <source>
        <dbReference type="SAM" id="MobiDB-lite"/>
    </source>
</evidence>
<dbReference type="GO" id="GO:0050295">
    <property type="term" value="F:steryl-beta-glucosidase activity"/>
    <property type="evidence" value="ECO:0007669"/>
    <property type="project" value="TreeGrafter"/>
</dbReference>
<dbReference type="InterPro" id="IPR041036">
    <property type="entry name" value="GH5_C"/>
</dbReference>
<dbReference type="InterPro" id="IPR001547">
    <property type="entry name" value="Glyco_hydro_5"/>
</dbReference>
<dbReference type="Proteomes" id="UP000077315">
    <property type="component" value="Unassembled WGS sequence"/>
</dbReference>
<proteinExistence type="inferred from homology"/>
<evidence type="ECO:0000259" key="5">
    <source>
        <dbReference type="Pfam" id="PF00150"/>
    </source>
</evidence>
<evidence type="ECO:0000313" key="8">
    <source>
        <dbReference type="Proteomes" id="UP000077315"/>
    </source>
</evidence>
<dbReference type="OrthoDB" id="9971853at2759"/>
<dbReference type="STRING" id="763407.A0A167QNR3"/>
<feature type="domain" description="Glycoside hydrolase family 5 C-terminal" evidence="6">
    <location>
        <begin position="614"/>
        <end position="712"/>
    </location>
</feature>
<keyword evidence="8" id="KW-1185">Reference proteome</keyword>
<evidence type="ECO:0000256" key="2">
    <source>
        <dbReference type="ARBA" id="ARBA00022801"/>
    </source>
</evidence>
<evidence type="ECO:0000259" key="6">
    <source>
        <dbReference type="Pfam" id="PF18564"/>
    </source>
</evidence>
<dbReference type="RefSeq" id="XP_018298017.1">
    <property type="nucleotide sequence ID" value="XM_018429353.1"/>
</dbReference>
<dbReference type="InParanoid" id="A0A167QNR3"/>
<dbReference type="PANTHER" id="PTHR31308">
    <property type="match status" value="1"/>
</dbReference>
<dbReference type="InterPro" id="IPR013780">
    <property type="entry name" value="Glyco_hydro_b"/>
</dbReference>
<evidence type="ECO:0000256" key="3">
    <source>
        <dbReference type="ARBA" id="ARBA00023295"/>
    </source>
</evidence>